<reference evidence="9" key="1">
    <citation type="submission" date="2022-07" db="EMBL/GenBank/DDBJ databases">
        <title>Genome Sequence of Xylaria arbuscula.</title>
        <authorList>
            <person name="Buettner E."/>
        </authorList>
    </citation>
    <scope>NUCLEOTIDE SEQUENCE</scope>
    <source>
        <strain evidence="9">VT107</strain>
    </source>
</reference>
<organism evidence="9 10">
    <name type="scientific">Xylaria arbuscula</name>
    <dbReference type="NCBI Taxonomy" id="114810"/>
    <lineage>
        <taxon>Eukaryota</taxon>
        <taxon>Fungi</taxon>
        <taxon>Dikarya</taxon>
        <taxon>Ascomycota</taxon>
        <taxon>Pezizomycotina</taxon>
        <taxon>Sordariomycetes</taxon>
        <taxon>Xylariomycetidae</taxon>
        <taxon>Xylariales</taxon>
        <taxon>Xylariaceae</taxon>
        <taxon>Xylaria</taxon>
    </lineage>
</organism>
<feature type="transmembrane region" description="Helical" evidence="7">
    <location>
        <begin position="105"/>
        <end position="128"/>
    </location>
</feature>
<feature type="compositionally biased region" description="Polar residues" evidence="6">
    <location>
        <begin position="300"/>
        <end position="310"/>
    </location>
</feature>
<dbReference type="PANTHER" id="PTHR33048:SF47">
    <property type="entry name" value="INTEGRAL MEMBRANE PROTEIN-RELATED"/>
    <property type="match status" value="1"/>
</dbReference>
<dbReference type="PANTHER" id="PTHR33048">
    <property type="entry name" value="PTH11-LIKE INTEGRAL MEMBRANE PROTEIN (AFU_ORTHOLOGUE AFUA_5G11245)"/>
    <property type="match status" value="1"/>
</dbReference>
<evidence type="ECO:0000313" key="9">
    <source>
        <dbReference type="EMBL" id="KAJ3565265.1"/>
    </source>
</evidence>
<dbReference type="Proteomes" id="UP001148614">
    <property type="component" value="Unassembled WGS sequence"/>
</dbReference>
<comment type="subcellular location">
    <subcellularLocation>
        <location evidence="1">Membrane</location>
        <topology evidence="1">Multi-pass membrane protein</topology>
    </subcellularLocation>
</comment>
<evidence type="ECO:0000256" key="4">
    <source>
        <dbReference type="ARBA" id="ARBA00023136"/>
    </source>
</evidence>
<accession>A0A9W8NA95</accession>
<dbReference type="InterPro" id="IPR049326">
    <property type="entry name" value="Rhodopsin_dom_fungi"/>
</dbReference>
<keyword evidence="10" id="KW-1185">Reference proteome</keyword>
<evidence type="ECO:0000313" key="10">
    <source>
        <dbReference type="Proteomes" id="UP001148614"/>
    </source>
</evidence>
<feature type="region of interest" description="Disordered" evidence="6">
    <location>
        <begin position="286"/>
        <end position="310"/>
    </location>
</feature>
<feature type="transmembrane region" description="Helical" evidence="7">
    <location>
        <begin position="6"/>
        <end position="26"/>
    </location>
</feature>
<feature type="transmembrane region" description="Helical" evidence="7">
    <location>
        <begin position="178"/>
        <end position="201"/>
    </location>
</feature>
<evidence type="ECO:0000256" key="7">
    <source>
        <dbReference type="SAM" id="Phobius"/>
    </source>
</evidence>
<evidence type="ECO:0000256" key="6">
    <source>
        <dbReference type="SAM" id="MobiDB-lite"/>
    </source>
</evidence>
<protein>
    <recommendedName>
        <fullName evidence="8">Rhodopsin domain-containing protein</fullName>
    </recommendedName>
</protein>
<keyword evidence="3 7" id="KW-1133">Transmembrane helix</keyword>
<dbReference type="AlphaFoldDB" id="A0A9W8NA95"/>
<comment type="caution">
    <text evidence="9">The sequence shown here is derived from an EMBL/GenBank/DDBJ whole genome shotgun (WGS) entry which is preliminary data.</text>
</comment>
<keyword evidence="4 7" id="KW-0472">Membrane</keyword>
<feature type="domain" description="Rhodopsin" evidence="8">
    <location>
        <begin position="106"/>
        <end position="242"/>
    </location>
</feature>
<sequence>MISPLGAGNIAVAIIFPLAAIVTLVLRLRGRQSAAESWFIDDYMIIAALLSLIGYAIVNILAIAMYSLGSHLPFLTIFDLIGILKVRNTIKSWSAELLMSREGTSLVVVYAWGVAYLATTLFSCFPISKHWDPRDPGYCYSTAQVNEAFDISNLGITILILLRPITRMREFPALSTRVKAWIGGIISLGTFSIIVIIIRIALSHSPYGSVDSSYDLAKLSLLSQLELSLFVIYACIISLMTLHPISYVGKNDEEARYEKPELAADDVPRKIGELDSAAIAELPVPQPELDGTEHFHQLDDTSMTRQQENA</sequence>
<evidence type="ECO:0000259" key="8">
    <source>
        <dbReference type="Pfam" id="PF20684"/>
    </source>
</evidence>
<gene>
    <name evidence="9" type="ORF">NPX13_g7566</name>
</gene>
<evidence type="ECO:0000256" key="2">
    <source>
        <dbReference type="ARBA" id="ARBA00022692"/>
    </source>
</evidence>
<evidence type="ECO:0000256" key="5">
    <source>
        <dbReference type="ARBA" id="ARBA00038359"/>
    </source>
</evidence>
<dbReference type="Pfam" id="PF20684">
    <property type="entry name" value="Fung_rhodopsin"/>
    <property type="match status" value="1"/>
</dbReference>
<keyword evidence="2 7" id="KW-0812">Transmembrane</keyword>
<dbReference type="EMBL" id="JANPWZ010001508">
    <property type="protein sequence ID" value="KAJ3565265.1"/>
    <property type="molecule type" value="Genomic_DNA"/>
</dbReference>
<name>A0A9W8NA95_9PEZI</name>
<dbReference type="GO" id="GO:0016020">
    <property type="term" value="C:membrane"/>
    <property type="evidence" value="ECO:0007669"/>
    <property type="project" value="UniProtKB-SubCell"/>
</dbReference>
<comment type="similarity">
    <text evidence="5">Belongs to the SAT4 family.</text>
</comment>
<dbReference type="VEuPathDB" id="FungiDB:F4678DRAFT_452936"/>
<proteinExistence type="inferred from homology"/>
<feature type="transmembrane region" description="Helical" evidence="7">
    <location>
        <begin position="38"/>
        <end position="57"/>
    </location>
</feature>
<feature type="transmembrane region" description="Helical" evidence="7">
    <location>
        <begin position="221"/>
        <end position="242"/>
    </location>
</feature>
<dbReference type="InterPro" id="IPR052337">
    <property type="entry name" value="SAT4-like"/>
</dbReference>
<evidence type="ECO:0000256" key="1">
    <source>
        <dbReference type="ARBA" id="ARBA00004141"/>
    </source>
</evidence>
<evidence type="ECO:0000256" key="3">
    <source>
        <dbReference type="ARBA" id="ARBA00022989"/>
    </source>
</evidence>